<keyword evidence="2" id="KW-1185">Reference proteome</keyword>
<dbReference type="EMBL" id="CM042062">
    <property type="protein sequence ID" value="KAI3669844.1"/>
    <property type="molecule type" value="Genomic_DNA"/>
</dbReference>
<gene>
    <name evidence="1" type="ORF">L6452_41280</name>
</gene>
<sequence length="220" mass="24512">MDMSALKQYAPSWIRQELWDILVDKVWSTDGWKAKSKAGKKNRATLVNGSLSKHTCGSVSCAQHRLRLGKKLAREPTIVEVFKETHCKKIISEDGTISYGKFIHPKAAMILEVQPRKKGRFYGFGTSFDQEFTMTGTSSISSIGGSHASVSQSEVTALQEALESERKAREELERTINELVAKDVEREKRATNLEKTTELLQATLDALVRKFGPNALPPTS</sequence>
<evidence type="ECO:0000313" key="2">
    <source>
        <dbReference type="Proteomes" id="UP001055879"/>
    </source>
</evidence>
<comment type="caution">
    <text evidence="1">The sequence shown here is derived from an EMBL/GenBank/DDBJ whole genome shotgun (WGS) entry which is preliminary data.</text>
</comment>
<reference evidence="1 2" key="2">
    <citation type="journal article" date="2022" name="Mol. Ecol. Resour.">
        <title>The genomes of chicory, endive, great burdock and yacon provide insights into Asteraceae paleo-polyploidization history and plant inulin production.</title>
        <authorList>
            <person name="Fan W."/>
            <person name="Wang S."/>
            <person name="Wang H."/>
            <person name="Wang A."/>
            <person name="Jiang F."/>
            <person name="Liu H."/>
            <person name="Zhao H."/>
            <person name="Xu D."/>
            <person name="Zhang Y."/>
        </authorList>
    </citation>
    <scope>NUCLEOTIDE SEQUENCE [LARGE SCALE GENOMIC DNA]</scope>
    <source>
        <strain evidence="2">cv. Niubang</strain>
    </source>
</reference>
<dbReference type="Proteomes" id="UP001055879">
    <property type="component" value="Linkage Group LG16"/>
</dbReference>
<accession>A0ACB8XSV7</accession>
<reference evidence="2" key="1">
    <citation type="journal article" date="2022" name="Mol. Ecol. Resour.">
        <title>The genomes of chicory, endive, great burdock and yacon provide insights into Asteraceae palaeo-polyploidization history and plant inulin production.</title>
        <authorList>
            <person name="Fan W."/>
            <person name="Wang S."/>
            <person name="Wang H."/>
            <person name="Wang A."/>
            <person name="Jiang F."/>
            <person name="Liu H."/>
            <person name="Zhao H."/>
            <person name="Xu D."/>
            <person name="Zhang Y."/>
        </authorList>
    </citation>
    <scope>NUCLEOTIDE SEQUENCE [LARGE SCALE GENOMIC DNA]</scope>
    <source>
        <strain evidence="2">cv. Niubang</strain>
    </source>
</reference>
<organism evidence="1 2">
    <name type="scientific">Arctium lappa</name>
    <name type="common">Greater burdock</name>
    <name type="synonym">Lappa major</name>
    <dbReference type="NCBI Taxonomy" id="4217"/>
    <lineage>
        <taxon>Eukaryota</taxon>
        <taxon>Viridiplantae</taxon>
        <taxon>Streptophyta</taxon>
        <taxon>Embryophyta</taxon>
        <taxon>Tracheophyta</taxon>
        <taxon>Spermatophyta</taxon>
        <taxon>Magnoliopsida</taxon>
        <taxon>eudicotyledons</taxon>
        <taxon>Gunneridae</taxon>
        <taxon>Pentapetalae</taxon>
        <taxon>asterids</taxon>
        <taxon>campanulids</taxon>
        <taxon>Asterales</taxon>
        <taxon>Asteraceae</taxon>
        <taxon>Carduoideae</taxon>
        <taxon>Cardueae</taxon>
        <taxon>Arctiinae</taxon>
        <taxon>Arctium</taxon>
    </lineage>
</organism>
<evidence type="ECO:0000313" key="1">
    <source>
        <dbReference type="EMBL" id="KAI3669844.1"/>
    </source>
</evidence>
<proteinExistence type="predicted"/>
<name>A0ACB8XSV7_ARCLA</name>
<protein>
    <submittedName>
        <fullName evidence="1">Uncharacterized protein</fullName>
    </submittedName>
</protein>